<dbReference type="AlphaFoldDB" id="A0A0C2XB95"/>
<dbReference type="Proteomes" id="UP000053424">
    <property type="component" value="Unassembled WGS sequence"/>
</dbReference>
<protein>
    <submittedName>
        <fullName evidence="1">Uncharacterized protein</fullName>
    </submittedName>
</protein>
<sequence length="54" mass="5708">MLHARCIIAAITTPTAYLRTVTVRLVEPTAANPAFLRKANPKTTDAGAGQTLAE</sequence>
<proteinExistence type="predicted"/>
<dbReference type="EMBL" id="KN831826">
    <property type="protein sequence ID" value="KIM35223.1"/>
    <property type="molecule type" value="Genomic_DNA"/>
</dbReference>
<reference evidence="1 2" key="1">
    <citation type="submission" date="2014-04" db="EMBL/GenBank/DDBJ databases">
        <authorList>
            <consortium name="DOE Joint Genome Institute"/>
            <person name="Kuo A."/>
            <person name="Gay G."/>
            <person name="Dore J."/>
            <person name="Kohler A."/>
            <person name="Nagy L.G."/>
            <person name="Floudas D."/>
            <person name="Copeland A."/>
            <person name="Barry K.W."/>
            <person name="Cichocki N."/>
            <person name="Veneault-Fourrey C."/>
            <person name="LaButti K."/>
            <person name="Lindquist E.A."/>
            <person name="Lipzen A."/>
            <person name="Lundell T."/>
            <person name="Morin E."/>
            <person name="Murat C."/>
            <person name="Sun H."/>
            <person name="Tunlid A."/>
            <person name="Henrissat B."/>
            <person name="Grigoriev I.V."/>
            <person name="Hibbett D.S."/>
            <person name="Martin F."/>
            <person name="Nordberg H.P."/>
            <person name="Cantor M.N."/>
            <person name="Hua S.X."/>
        </authorList>
    </citation>
    <scope>NUCLEOTIDE SEQUENCE [LARGE SCALE GENOMIC DNA]</scope>
    <source>
        <strain evidence="2">h7</strain>
    </source>
</reference>
<reference evidence="2" key="2">
    <citation type="submission" date="2015-01" db="EMBL/GenBank/DDBJ databases">
        <title>Evolutionary Origins and Diversification of the Mycorrhizal Mutualists.</title>
        <authorList>
            <consortium name="DOE Joint Genome Institute"/>
            <consortium name="Mycorrhizal Genomics Consortium"/>
            <person name="Kohler A."/>
            <person name="Kuo A."/>
            <person name="Nagy L.G."/>
            <person name="Floudas D."/>
            <person name="Copeland A."/>
            <person name="Barry K.W."/>
            <person name="Cichocki N."/>
            <person name="Veneault-Fourrey C."/>
            <person name="LaButti K."/>
            <person name="Lindquist E.A."/>
            <person name="Lipzen A."/>
            <person name="Lundell T."/>
            <person name="Morin E."/>
            <person name="Murat C."/>
            <person name="Riley R."/>
            <person name="Ohm R."/>
            <person name="Sun H."/>
            <person name="Tunlid A."/>
            <person name="Henrissat B."/>
            <person name="Grigoriev I.V."/>
            <person name="Hibbett D.S."/>
            <person name="Martin F."/>
        </authorList>
    </citation>
    <scope>NUCLEOTIDE SEQUENCE [LARGE SCALE GENOMIC DNA]</scope>
    <source>
        <strain evidence="2">h7</strain>
    </source>
</reference>
<organism evidence="1 2">
    <name type="scientific">Hebeloma cylindrosporum</name>
    <dbReference type="NCBI Taxonomy" id="76867"/>
    <lineage>
        <taxon>Eukaryota</taxon>
        <taxon>Fungi</taxon>
        <taxon>Dikarya</taxon>
        <taxon>Basidiomycota</taxon>
        <taxon>Agaricomycotina</taxon>
        <taxon>Agaricomycetes</taxon>
        <taxon>Agaricomycetidae</taxon>
        <taxon>Agaricales</taxon>
        <taxon>Agaricineae</taxon>
        <taxon>Hymenogastraceae</taxon>
        <taxon>Hebeloma</taxon>
    </lineage>
</organism>
<evidence type="ECO:0000313" key="1">
    <source>
        <dbReference type="EMBL" id="KIM35223.1"/>
    </source>
</evidence>
<evidence type="ECO:0000313" key="2">
    <source>
        <dbReference type="Proteomes" id="UP000053424"/>
    </source>
</evidence>
<accession>A0A0C2XB95</accession>
<gene>
    <name evidence="1" type="ORF">M413DRAFT_32636</name>
</gene>
<keyword evidence="2" id="KW-1185">Reference proteome</keyword>
<name>A0A0C2XB95_HEBCY</name>
<dbReference type="HOGENOM" id="CLU_3050566_0_0_1"/>